<dbReference type="InterPro" id="IPR000792">
    <property type="entry name" value="Tscrpt_reg_LuxR_C"/>
</dbReference>
<feature type="domain" description="HTH luxR-type" evidence="7">
    <location>
        <begin position="235"/>
        <end position="300"/>
    </location>
</feature>
<keyword evidence="10" id="KW-1185">Reference proteome</keyword>
<dbReference type="InterPro" id="IPR016032">
    <property type="entry name" value="Sig_transdc_resp-reg_C-effctor"/>
</dbReference>
<comment type="caution">
    <text evidence="9">The sequence shown here is derived from an EMBL/GenBank/DDBJ whole genome shotgun (WGS) entry which is preliminary data.</text>
</comment>
<feature type="modified residue" description="4-aspartylphosphate" evidence="6">
    <location>
        <position position="59"/>
    </location>
</feature>
<dbReference type="SUPFAM" id="SSF52172">
    <property type="entry name" value="CheY-like"/>
    <property type="match status" value="1"/>
</dbReference>
<keyword evidence="2" id="KW-0902">Two-component regulatory system</keyword>
<dbReference type="Pfam" id="PF00196">
    <property type="entry name" value="GerE"/>
    <property type="match status" value="1"/>
</dbReference>
<dbReference type="InterPro" id="IPR011006">
    <property type="entry name" value="CheY-like_superfamily"/>
</dbReference>
<gene>
    <name evidence="9" type="ORF">OFY17_11505</name>
</gene>
<keyword evidence="3" id="KW-0805">Transcription regulation</keyword>
<evidence type="ECO:0000256" key="3">
    <source>
        <dbReference type="ARBA" id="ARBA00023015"/>
    </source>
</evidence>
<keyword evidence="5" id="KW-0804">Transcription</keyword>
<dbReference type="Pfam" id="PF00072">
    <property type="entry name" value="Response_reg"/>
    <property type="match status" value="1"/>
</dbReference>
<dbReference type="Proteomes" id="UP001209713">
    <property type="component" value="Unassembled WGS sequence"/>
</dbReference>
<feature type="domain" description="Response regulatory" evidence="8">
    <location>
        <begin position="10"/>
        <end position="126"/>
    </location>
</feature>
<evidence type="ECO:0000313" key="9">
    <source>
        <dbReference type="EMBL" id="MCV2403498.1"/>
    </source>
</evidence>
<dbReference type="PANTHER" id="PTHR48111">
    <property type="entry name" value="REGULATOR OF RPOS"/>
    <property type="match status" value="1"/>
</dbReference>
<keyword evidence="1 6" id="KW-0597">Phosphoprotein</keyword>
<evidence type="ECO:0000256" key="4">
    <source>
        <dbReference type="ARBA" id="ARBA00023125"/>
    </source>
</evidence>
<dbReference type="Gene3D" id="3.40.50.2300">
    <property type="match status" value="1"/>
</dbReference>
<evidence type="ECO:0000256" key="6">
    <source>
        <dbReference type="PROSITE-ProRule" id="PRU00169"/>
    </source>
</evidence>
<evidence type="ECO:0000256" key="1">
    <source>
        <dbReference type="ARBA" id="ARBA00022553"/>
    </source>
</evidence>
<dbReference type="EMBL" id="JAOVZB010000005">
    <property type="protein sequence ID" value="MCV2403498.1"/>
    <property type="molecule type" value="Genomic_DNA"/>
</dbReference>
<dbReference type="SUPFAM" id="SSF46894">
    <property type="entry name" value="C-terminal effector domain of the bipartite response regulators"/>
    <property type="match status" value="1"/>
</dbReference>
<dbReference type="PROSITE" id="PS50043">
    <property type="entry name" value="HTH_LUXR_2"/>
    <property type="match status" value="1"/>
</dbReference>
<dbReference type="SMART" id="SM00448">
    <property type="entry name" value="REC"/>
    <property type="match status" value="1"/>
</dbReference>
<organism evidence="9 10">
    <name type="scientific">Marinomonas sargassi</name>
    <dbReference type="NCBI Taxonomy" id="2984494"/>
    <lineage>
        <taxon>Bacteria</taxon>
        <taxon>Pseudomonadati</taxon>
        <taxon>Pseudomonadota</taxon>
        <taxon>Gammaproteobacteria</taxon>
        <taxon>Oceanospirillales</taxon>
        <taxon>Oceanospirillaceae</taxon>
        <taxon>Marinomonas</taxon>
    </lineage>
</organism>
<accession>A0ABT2YUC0</accession>
<evidence type="ECO:0000313" key="10">
    <source>
        <dbReference type="Proteomes" id="UP001209713"/>
    </source>
</evidence>
<dbReference type="SMART" id="SM00421">
    <property type="entry name" value="HTH_LUXR"/>
    <property type="match status" value="1"/>
</dbReference>
<evidence type="ECO:0000259" key="7">
    <source>
        <dbReference type="PROSITE" id="PS50043"/>
    </source>
</evidence>
<sequence>MTSAQQKKDLVLVVDDSPDSLGMINDTLDEAGLTVLVALEGNQALNITRSITPDIILMDALMPGMDGFETCRQLKAQANLEHIPIIFMTGLSDTDSILNGFAAGGVDYIQKPVNSSELLVRIQAHLRNARLTQSARLALDASGQFLITSSEQGEFKWATPQAYQLLSDAGVSEDWLKANLKTELAPFFSRNFNRNKNLKLQQGDKTIELHFISQDSKDDYLFKIVDLASPQEEPILKDAFHLTTREAEVLTWIARGKSNAEIAIILSISPHTINAHLAQIFKKLNVENRTSAAITALDKIRSISAAHQV</sequence>
<dbReference type="InterPro" id="IPR036388">
    <property type="entry name" value="WH-like_DNA-bd_sf"/>
</dbReference>
<evidence type="ECO:0000259" key="8">
    <source>
        <dbReference type="PROSITE" id="PS50110"/>
    </source>
</evidence>
<dbReference type="InterPro" id="IPR039420">
    <property type="entry name" value="WalR-like"/>
</dbReference>
<proteinExistence type="predicted"/>
<reference evidence="9 10" key="1">
    <citation type="submission" date="2022-10" db="EMBL/GenBank/DDBJ databases">
        <title>Marinomonas transparenta sp. nov. and Marinomonas sargassi sp. nov., isolated from marine alga (Sargassum natans (L.) Gaillon).</title>
        <authorList>
            <person name="Wang Y."/>
        </authorList>
    </citation>
    <scope>NUCLEOTIDE SEQUENCE [LARGE SCALE GENOMIC DNA]</scope>
    <source>
        <strain evidence="9 10">C2222</strain>
    </source>
</reference>
<keyword evidence="4" id="KW-0238">DNA-binding</keyword>
<protein>
    <submittedName>
        <fullName evidence="9">Response regulator transcription factor</fullName>
    </submittedName>
</protein>
<name>A0ABT2YUC0_9GAMM</name>
<dbReference type="CDD" id="cd06170">
    <property type="entry name" value="LuxR_C_like"/>
    <property type="match status" value="1"/>
</dbReference>
<dbReference type="PANTHER" id="PTHR48111:SF1">
    <property type="entry name" value="TWO-COMPONENT RESPONSE REGULATOR ORR33"/>
    <property type="match status" value="1"/>
</dbReference>
<dbReference type="Gene3D" id="1.10.10.10">
    <property type="entry name" value="Winged helix-like DNA-binding domain superfamily/Winged helix DNA-binding domain"/>
    <property type="match status" value="1"/>
</dbReference>
<dbReference type="PRINTS" id="PR00038">
    <property type="entry name" value="HTHLUXR"/>
</dbReference>
<dbReference type="InterPro" id="IPR001789">
    <property type="entry name" value="Sig_transdc_resp-reg_receiver"/>
</dbReference>
<dbReference type="RefSeq" id="WP_263530877.1">
    <property type="nucleotide sequence ID" value="NZ_JAOVZB010000005.1"/>
</dbReference>
<dbReference type="PROSITE" id="PS50110">
    <property type="entry name" value="RESPONSE_REGULATORY"/>
    <property type="match status" value="1"/>
</dbReference>
<evidence type="ECO:0000256" key="5">
    <source>
        <dbReference type="ARBA" id="ARBA00023163"/>
    </source>
</evidence>
<evidence type="ECO:0000256" key="2">
    <source>
        <dbReference type="ARBA" id="ARBA00023012"/>
    </source>
</evidence>
<dbReference type="CDD" id="cd19920">
    <property type="entry name" value="REC_PA4781-like"/>
    <property type="match status" value="1"/>
</dbReference>